<dbReference type="Proteomes" id="UP000837932">
    <property type="component" value="Unassembled WGS sequence"/>
</dbReference>
<evidence type="ECO:0000256" key="1">
    <source>
        <dbReference type="SAM" id="Phobius"/>
    </source>
</evidence>
<feature type="transmembrane region" description="Helical" evidence="1">
    <location>
        <begin position="9"/>
        <end position="28"/>
    </location>
</feature>
<protein>
    <submittedName>
        <fullName evidence="2">Uncharacterized protein</fullName>
    </submittedName>
</protein>
<name>A0ABN8EWT5_9BACT</name>
<keyword evidence="1" id="KW-0812">Transmembrane</keyword>
<comment type="caution">
    <text evidence="2">The sequence shown here is derived from an EMBL/GenBank/DDBJ whole genome shotgun (WGS) entry which is preliminary data.</text>
</comment>
<dbReference type="EMBL" id="CAKLPY010000004">
    <property type="protein sequence ID" value="CAH0997523.1"/>
    <property type="molecule type" value="Genomic_DNA"/>
</dbReference>
<proteinExistence type="predicted"/>
<sequence>MLPKATEQPVLTTVAVGVAGIATIVAIADDLVLTQLLTVQST</sequence>
<organism evidence="2 3">
    <name type="scientific">Emticicia aquatica</name>
    <dbReference type="NCBI Taxonomy" id="1681835"/>
    <lineage>
        <taxon>Bacteria</taxon>
        <taxon>Pseudomonadati</taxon>
        <taxon>Bacteroidota</taxon>
        <taxon>Cytophagia</taxon>
        <taxon>Cytophagales</taxon>
        <taxon>Leadbetterellaceae</taxon>
        <taxon>Emticicia</taxon>
    </lineage>
</organism>
<evidence type="ECO:0000313" key="3">
    <source>
        <dbReference type="Proteomes" id="UP000837932"/>
    </source>
</evidence>
<reference evidence="2" key="1">
    <citation type="submission" date="2021-12" db="EMBL/GenBank/DDBJ databases">
        <authorList>
            <person name="Rodrigo-Torres L."/>
            <person name="Arahal R. D."/>
            <person name="Lucena T."/>
        </authorList>
    </citation>
    <scope>NUCLEOTIDE SEQUENCE</scope>
    <source>
        <strain evidence="2">CECT 8858</strain>
    </source>
</reference>
<accession>A0ABN8EWT5</accession>
<keyword evidence="1" id="KW-1133">Transmembrane helix</keyword>
<gene>
    <name evidence="2" type="ORF">EMA8858_03657</name>
</gene>
<keyword evidence="3" id="KW-1185">Reference proteome</keyword>
<evidence type="ECO:0000313" key="2">
    <source>
        <dbReference type="EMBL" id="CAH0997523.1"/>
    </source>
</evidence>
<keyword evidence="1" id="KW-0472">Membrane</keyword>